<keyword evidence="3" id="KW-1185">Reference proteome</keyword>
<evidence type="ECO:0000313" key="2">
    <source>
        <dbReference type="EMBL" id="TBO27895.1"/>
    </source>
</evidence>
<feature type="domain" description="Alpha-L-arabinofuranosidase 1 catalytic" evidence="1">
    <location>
        <begin position="100"/>
        <end position="244"/>
    </location>
</feature>
<dbReference type="PANTHER" id="PTHR43576:SF2">
    <property type="entry name" value="INTRACELLULAR EXO-ALPHA-L-ARABINOFURANOSIDASE 2"/>
    <property type="match status" value="1"/>
</dbReference>
<sequence>MLNRRQWLSRGGALLGTTLVGACGAGGNPVAQVQAMLQTPIRSATGQPNALSLQLDPRAAGVAVNRAVLGQNLHWVDRGDEMFDSAAELRPAMASLAARVGTTSLRYPGGLQSDTFHWKLGMGLRTERGLNEHANAKRFQPTLVGTQELLELCEQLGAQPLITVNLASGTAAEAADWVRAVNVTGLTSRRTGQRLPRVPLWELGNEPYLQPEEQPALWMNASAFAQKAREFAKAMRQVDPGIALSLPITLDKRHGVPATPLPGFAREVLASPIEGVSHFSLHNAYLPFGADAEHSTDRLYWAAMAAGRGLSADLAANRQLLAELQPGATPRWALTEFNALFSLGRSTDTLTLSPAGGLALAELLRQLVLEPDVELAQGWSLSGNGFFGAIHPDAWLRPTGQVLALFREGLVGQRLPCTLQAPTVNTPALGFTPAAENLPVATALACREGDTLRLLVLHKDPANPAELTLQLGAHRIDSGRISQLSTEQLFDTRDVPDTLRRTDRGWAAPPGAPTLSLPPHSLTLLTLVLSPQPETATA</sequence>
<name>A0A4Q9GX35_9BURK</name>
<dbReference type="Pfam" id="PF22848">
    <property type="entry name" value="ASD1_dom"/>
    <property type="match status" value="1"/>
</dbReference>
<accession>A0A4Q9GX35</accession>
<evidence type="ECO:0000259" key="1">
    <source>
        <dbReference type="Pfam" id="PF22848"/>
    </source>
</evidence>
<dbReference type="PROSITE" id="PS51257">
    <property type="entry name" value="PROKAR_LIPOPROTEIN"/>
    <property type="match status" value="1"/>
</dbReference>
<comment type="caution">
    <text evidence="2">The sequence shown here is derived from an EMBL/GenBank/DDBJ whole genome shotgun (WGS) entry which is preliminary data.</text>
</comment>
<dbReference type="InterPro" id="IPR055235">
    <property type="entry name" value="ASD1_cat"/>
</dbReference>
<evidence type="ECO:0000313" key="3">
    <source>
        <dbReference type="Proteomes" id="UP000292120"/>
    </source>
</evidence>
<dbReference type="PROSITE" id="PS51318">
    <property type="entry name" value="TAT"/>
    <property type="match status" value="1"/>
</dbReference>
<dbReference type="RefSeq" id="WP_130969165.1">
    <property type="nucleotide sequence ID" value="NZ_SIXI01000008.1"/>
</dbReference>
<dbReference type="Proteomes" id="UP000292120">
    <property type="component" value="Unassembled WGS sequence"/>
</dbReference>
<dbReference type="AlphaFoldDB" id="A0A4Q9GX35"/>
<reference evidence="2 3" key="1">
    <citation type="submission" date="2019-02" db="EMBL/GenBank/DDBJ databases">
        <title>Aquabacterium sp. strain KMB7.</title>
        <authorList>
            <person name="Chen W.-M."/>
        </authorList>
    </citation>
    <scope>NUCLEOTIDE SEQUENCE [LARGE SCALE GENOMIC DNA]</scope>
    <source>
        <strain evidence="2 3">KMB7</strain>
    </source>
</reference>
<dbReference type="PANTHER" id="PTHR43576">
    <property type="entry name" value="ALPHA-L-ARABINOFURANOSIDASE C-RELATED"/>
    <property type="match status" value="1"/>
</dbReference>
<dbReference type="EMBL" id="SIXI01000008">
    <property type="protein sequence ID" value="TBO27895.1"/>
    <property type="molecule type" value="Genomic_DNA"/>
</dbReference>
<dbReference type="InterPro" id="IPR006311">
    <property type="entry name" value="TAT_signal"/>
</dbReference>
<dbReference type="InterPro" id="IPR013780">
    <property type="entry name" value="Glyco_hydro_b"/>
</dbReference>
<dbReference type="OrthoDB" id="9758333at2"/>
<protein>
    <recommendedName>
        <fullName evidence="1">Alpha-L-arabinofuranosidase 1 catalytic domain-containing protein</fullName>
    </recommendedName>
</protein>
<dbReference type="InterPro" id="IPR017853">
    <property type="entry name" value="GH"/>
</dbReference>
<proteinExistence type="predicted"/>
<dbReference type="GO" id="GO:0000272">
    <property type="term" value="P:polysaccharide catabolic process"/>
    <property type="evidence" value="ECO:0007669"/>
    <property type="project" value="TreeGrafter"/>
</dbReference>
<gene>
    <name evidence="2" type="ORF">EYS42_15785</name>
</gene>
<dbReference type="Gene3D" id="2.60.40.1180">
    <property type="entry name" value="Golgi alpha-mannosidase II"/>
    <property type="match status" value="1"/>
</dbReference>
<dbReference type="SUPFAM" id="SSF51445">
    <property type="entry name" value="(Trans)glycosidases"/>
    <property type="match status" value="1"/>
</dbReference>
<organism evidence="2 3">
    <name type="scientific">Aquabacterium lacunae</name>
    <dbReference type="NCBI Taxonomy" id="2528630"/>
    <lineage>
        <taxon>Bacteria</taxon>
        <taxon>Pseudomonadati</taxon>
        <taxon>Pseudomonadota</taxon>
        <taxon>Betaproteobacteria</taxon>
        <taxon>Burkholderiales</taxon>
        <taxon>Aquabacterium</taxon>
    </lineage>
</organism>
<dbReference type="Gene3D" id="3.20.20.80">
    <property type="entry name" value="Glycosidases"/>
    <property type="match status" value="1"/>
</dbReference>